<dbReference type="EMBL" id="JACHIN010000028">
    <property type="protein sequence ID" value="MBB5084982.1"/>
    <property type="molecule type" value="Genomic_DNA"/>
</dbReference>
<organism evidence="2 3">
    <name type="scientific">Nonomuraea endophytica</name>
    <dbReference type="NCBI Taxonomy" id="714136"/>
    <lineage>
        <taxon>Bacteria</taxon>
        <taxon>Bacillati</taxon>
        <taxon>Actinomycetota</taxon>
        <taxon>Actinomycetes</taxon>
        <taxon>Streptosporangiales</taxon>
        <taxon>Streptosporangiaceae</taxon>
        <taxon>Nonomuraea</taxon>
    </lineage>
</organism>
<feature type="region of interest" description="Disordered" evidence="1">
    <location>
        <begin position="1"/>
        <end position="52"/>
    </location>
</feature>
<dbReference type="RefSeq" id="WP_184975934.1">
    <property type="nucleotide sequence ID" value="NZ_JACHIN010000028.1"/>
</dbReference>
<protein>
    <submittedName>
        <fullName evidence="2">Uncharacterized protein</fullName>
    </submittedName>
</protein>
<sequence>MTELVPYGGPYRKEEPQPDPPQDQNDPPPRKDPEPSAEEEQRQADTERGRRADGLRYLFGPAWYAGPGGAGRDRTTSWAARDVHSYHADTVNMHTVYQVAQDFVTPPRFGGLTRDDLDLRHRLHVGTGSDEWLRASVARHRAVVLCGEASTGRRDSALRVLSAIVPVSRAHEFPVEIAEVGTIEALFPEPPGDPAPGRMPGWRVEPERAYVLDASGLSGRVNRAHLDALKRAAGTRSWVIVLAAESALAEDLLGAAEVVGHECPDLLNVLENHLWGRLEDAAAEVVENARHLLSSDAFLREVGTLRFPAEAVRLSGDLAIQLLAGTTARDVLTRLPGRRRERLRECFHEVDPRHLALPLVAAAAFQGQPVGKVVRAADRLRESMPGQEIPPDPFLRCLPDNLDVFVSGFKGLDEEAAQRGRDPRVILLPESLGRDVLTVAWRDLPGLRATILGWLEAQAEQDDPAIRIQAAQAVGMFAVLDFEHVAGSTLLPWLGSPNPLHHRAFSLALEAAAGADERTAERVRRLLRSGGSLLARGALIDAYGTRIGALFPGDALRAIDVFLRDTAMTADIVDGATLAYLSDGDQVAAEVGLSRIARVVTEIFAGGAAHQVLNQLREWSGGPLHGRESVVAFVRRKVAVRAMVRVARLPAPGTAVPRQPALLRMLAGGEVSAARLRPLWQVSLADRDMGKSAWQVLRRWVEAADGDENLVEPVRDLVVPLATRSGLERKRYYHQIEQWKRRRGGAAFQAFPNI</sequence>
<name>A0A7W8AF15_9ACTN</name>
<dbReference type="Proteomes" id="UP000568380">
    <property type="component" value="Unassembled WGS sequence"/>
</dbReference>
<accession>A0A7W8AF15</accession>
<gene>
    <name evidence="2" type="ORF">HNR40_010493</name>
</gene>
<comment type="caution">
    <text evidence="2">The sequence shown here is derived from an EMBL/GenBank/DDBJ whole genome shotgun (WGS) entry which is preliminary data.</text>
</comment>
<proteinExistence type="predicted"/>
<evidence type="ECO:0000256" key="1">
    <source>
        <dbReference type="SAM" id="MobiDB-lite"/>
    </source>
</evidence>
<evidence type="ECO:0000313" key="3">
    <source>
        <dbReference type="Proteomes" id="UP000568380"/>
    </source>
</evidence>
<evidence type="ECO:0000313" key="2">
    <source>
        <dbReference type="EMBL" id="MBB5084982.1"/>
    </source>
</evidence>
<keyword evidence="3" id="KW-1185">Reference proteome</keyword>
<feature type="compositionally biased region" description="Basic and acidic residues" evidence="1">
    <location>
        <begin position="28"/>
        <end position="52"/>
    </location>
</feature>
<reference evidence="2 3" key="1">
    <citation type="submission" date="2020-08" db="EMBL/GenBank/DDBJ databases">
        <title>Genomic Encyclopedia of Type Strains, Phase IV (KMG-IV): sequencing the most valuable type-strain genomes for metagenomic binning, comparative biology and taxonomic classification.</title>
        <authorList>
            <person name="Goeker M."/>
        </authorList>
    </citation>
    <scope>NUCLEOTIDE SEQUENCE [LARGE SCALE GENOMIC DNA]</scope>
    <source>
        <strain evidence="2 3">DSM 45385</strain>
    </source>
</reference>
<dbReference type="AlphaFoldDB" id="A0A7W8AF15"/>